<sequence length="330" mass="37702">MEFMKFPLMVGWAITNKCNLNCLYCSQDSGEMLDEELSFEEAKMVIDQLAENKISVIGFTGGEPLLKKELPDIVRYANSKNIRCQVTTNGLLIANGYPVEYLSRFIKVRISLDSNNRETHDYLRNQEGCYDKVIKAVDRLKRIGMQVEIVTTISTRNIDELDSIIEFVKDLNIDQWSVSTFCPIGRGSEISSWMISAEQYRYMSQRLWEIKDSVNFLVKTDIPQLVLLDENRLKSENYIYCAAATELLVIFPNGDLAPCFSMPLSAGNVRTDKIYDVWNNSKLFNDLRNKELLTGKCGDCEYINACGGCRAMAYAKYGDFLTTDPICWKE</sequence>
<dbReference type="InterPro" id="IPR017200">
    <property type="entry name" value="PqqE-like"/>
</dbReference>
<dbReference type="Gene3D" id="3.20.20.70">
    <property type="entry name" value="Aldolase class I"/>
    <property type="match status" value="1"/>
</dbReference>
<protein>
    <submittedName>
        <fullName evidence="9">Radical SAM additional 4Fe4S-binding SPASM domain-containing protein</fullName>
    </submittedName>
</protein>
<dbReference type="InterPro" id="IPR023885">
    <property type="entry name" value="4Fe4S-binding_SPASM_dom"/>
</dbReference>
<dbReference type="STRING" id="1123350.SAMN02744040_01962"/>
<feature type="domain" description="Radical SAM core" evidence="8">
    <location>
        <begin position="4"/>
        <end position="215"/>
    </location>
</feature>
<reference evidence="10" key="1">
    <citation type="submission" date="2016-11" db="EMBL/GenBank/DDBJ databases">
        <authorList>
            <person name="Varghese N."/>
            <person name="Submissions S."/>
        </authorList>
    </citation>
    <scope>NUCLEOTIDE SEQUENCE [LARGE SCALE GENOMIC DNA]</scope>
    <source>
        <strain evidence="10">DSM 15285</strain>
    </source>
</reference>
<evidence type="ECO:0000313" key="10">
    <source>
        <dbReference type="Proteomes" id="UP000242520"/>
    </source>
</evidence>
<keyword evidence="6" id="KW-0408">Iron</keyword>
<dbReference type="GO" id="GO:0046872">
    <property type="term" value="F:metal ion binding"/>
    <property type="evidence" value="ECO:0007669"/>
    <property type="project" value="UniProtKB-KW"/>
</dbReference>
<evidence type="ECO:0000256" key="6">
    <source>
        <dbReference type="ARBA" id="ARBA00023004"/>
    </source>
</evidence>
<dbReference type="PANTHER" id="PTHR11228:SF7">
    <property type="entry name" value="PQQA PEPTIDE CYCLASE"/>
    <property type="match status" value="1"/>
</dbReference>
<evidence type="ECO:0000256" key="2">
    <source>
        <dbReference type="ARBA" id="ARBA00022485"/>
    </source>
</evidence>
<keyword evidence="5" id="KW-0560">Oxidoreductase</keyword>
<dbReference type="RefSeq" id="WP_072725958.1">
    <property type="nucleotide sequence ID" value="NZ_FQXH01000025.1"/>
</dbReference>
<dbReference type="SFLD" id="SFLDG01386">
    <property type="entry name" value="main_SPASM_domain-containing"/>
    <property type="match status" value="1"/>
</dbReference>
<evidence type="ECO:0000256" key="3">
    <source>
        <dbReference type="ARBA" id="ARBA00022691"/>
    </source>
</evidence>
<dbReference type="AlphaFoldDB" id="A0A1M5SY23"/>
<organism evidence="9 10">
    <name type="scientific">Tepidibacter thalassicus DSM 15285</name>
    <dbReference type="NCBI Taxonomy" id="1123350"/>
    <lineage>
        <taxon>Bacteria</taxon>
        <taxon>Bacillati</taxon>
        <taxon>Bacillota</taxon>
        <taxon>Clostridia</taxon>
        <taxon>Peptostreptococcales</taxon>
        <taxon>Peptostreptococcaceae</taxon>
        <taxon>Tepidibacter</taxon>
    </lineage>
</organism>
<dbReference type="InterPro" id="IPR058240">
    <property type="entry name" value="rSAM_sf"/>
</dbReference>
<keyword evidence="3" id="KW-0949">S-adenosyl-L-methionine</keyword>
<dbReference type="Pfam" id="PF13186">
    <property type="entry name" value="SPASM"/>
    <property type="match status" value="1"/>
</dbReference>
<dbReference type="SFLD" id="SFLDG01387">
    <property type="entry name" value="BtrN-like_SPASM_domain_contain"/>
    <property type="match status" value="1"/>
</dbReference>
<dbReference type="GO" id="GO:0016491">
    <property type="term" value="F:oxidoreductase activity"/>
    <property type="evidence" value="ECO:0007669"/>
    <property type="project" value="UniProtKB-KW"/>
</dbReference>
<dbReference type="PIRSF" id="PIRSF037420">
    <property type="entry name" value="PQQ_syn_pqqE"/>
    <property type="match status" value="1"/>
</dbReference>
<dbReference type="SUPFAM" id="SSF102114">
    <property type="entry name" value="Radical SAM enzymes"/>
    <property type="match status" value="1"/>
</dbReference>
<dbReference type="Pfam" id="PF04055">
    <property type="entry name" value="Radical_SAM"/>
    <property type="match status" value="1"/>
</dbReference>
<keyword evidence="10" id="KW-1185">Reference proteome</keyword>
<name>A0A1M5SY23_9FIRM</name>
<evidence type="ECO:0000256" key="4">
    <source>
        <dbReference type="ARBA" id="ARBA00022723"/>
    </source>
</evidence>
<dbReference type="InterPro" id="IPR007197">
    <property type="entry name" value="rSAM"/>
</dbReference>
<dbReference type="NCBIfam" id="TIGR04085">
    <property type="entry name" value="rSAM_more_4Fe4S"/>
    <property type="match status" value="1"/>
</dbReference>
<evidence type="ECO:0000256" key="7">
    <source>
        <dbReference type="ARBA" id="ARBA00023014"/>
    </source>
</evidence>
<dbReference type="InterPro" id="IPR034391">
    <property type="entry name" value="AdoMet-like_SPASM_containing"/>
</dbReference>
<gene>
    <name evidence="9" type="ORF">SAMN02744040_01962</name>
</gene>
<keyword evidence="2" id="KW-0004">4Fe-4S</keyword>
<dbReference type="CDD" id="cd21123">
    <property type="entry name" value="SPASM_MftC-like"/>
    <property type="match status" value="1"/>
</dbReference>
<dbReference type="Proteomes" id="UP000242520">
    <property type="component" value="Unassembled WGS sequence"/>
</dbReference>
<accession>A0A1M5SY23</accession>
<keyword evidence="7" id="KW-0411">Iron-sulfur</keyword>
<dbReference type="InterPro" id="IPR013785">
    <property type="entry name" value="Aldolase_TIM"/>
</dbReference>
<dbReference type="GO" id="GO:0051539">
    <property type="term" value="F:4 iron, 4 sulfur cluster binding"/>
    <property type="evidence" value="ECO:0007669"/>
    <property type="project" value="UniProtKB-KW"/>
</dbReference>
<dbReference type="CDD" id="cd01335">
    <property type="entry name" value="Radical_SAM"/>
    <property type="match status" value="1"/>
</dbReference>
<dbReference type="EMBL" id="FQXH01000025">
    <property type="protein sequence ID" value="SHH43382.1"/>
    <property type="molecule type" value="Genomic_DNA"/>
</dbReference>
<dbReference type="OrthoDB" id="7021155at2"/>
<dbReference type="SMART" id="SM00729">
    <property type="entry name" value="Elp3"/>
    <property type="match status" value="1"/>
</dbReference>
<evidence type="ECO:0000259" key="8">
    <source>
        <dbReference type="PROSITE" id="PS51918"/>
    </source>
</evidence>
<dbReference type="SFLD" id="SFLDG01067">
    <property type="entry name" value="SPASM/twitch_domain_containing"/>
    <property type="match status" value="1"/>
</dbReference>
<proteinExistence type="predicted"/>
<dbReference type="InterPro" id="IPR006638">
    <property type="entry name" value="Elp3/MiaA/NifB-like_rSAM"/>
</dbReference>
<dbReference type="InterPro" id="IPR050377">
    <property type="entry name" value="Radical_SAM_PqqE_MftC-like"/>
</dbReference>
<comment type="cofactor">
    <cofactor evidence="1">
        <name>[4Fe-4S] cluster</name>
        <dbReference type="ChEBI" id="CHEBI:49883"/>
    </cofactor>
</comment>
<dbReference type="PROSITE" id="PS51918">
    <property type="entry name" value="RADICAL_SAM"/>
    <property type="match status" value="1"/>
</dbReference>
<evidence type="ECO:0000256" key="1">
    <source>
        <dbReference type="ARBA" id="ARBA00001966"/>
    </source>
</evidence>
<dbReference type="PROSITE" id="PS01305">
    <property type="entry name" value="MOAA_NIFB_PQQE"/>
    <property type="match status" value="1"/>
</dbReference>
<evidence type="ECO:0000313" key="9">
    <source>
        <dbReference type="EMBL" id="SHH43382.1"/>
    </source>
</evidence>
<evidence type="ECO:0000256" key="5">
    <source>
        <dbReference type="ARBA" id="ARBA00023002"/>
    </source>
</evidence>
<dbReference type="GO" id="GO:0032324">
    <property type="term" value="P:molybdopterin cofactor biosynthetic process"/>
    <property type="evidence" value="ECO:0007669"/>
    <property type="project" value="UniProtKB-ARBA"/>
</dbReference>
<dbReference type="SFLD" id="SFLDS00029">
    <property type="entry name" value="Radical_SAM"/>
    <property type="match status" value="1"/>
</dbReference>
<keyword evidence="4" id="KW-0479">Metal-binding</keyword>
<dbReference type="PANTHER" id="PTHR11228">
    <property type="entry name" value="RADICAL SAM DOMAIN PROTEIN"/>
    <property type="match status" value="1"/>
</dbReference>
<dbReference type="InterPro" id="IPR000385">
    <property type="entry name" value="MoaA_NifB_PqqE_Fe-S-bd_CS"/>
</dbReference>